<dbReference type="InterPro" id="IPR008991">
    <property type="entry name" value="Translation_prot_SH3-like_sf"/>
</dbReference>
<dbReference type="PRINTS" id="PR00338">
    <property type="entry name" value="NUSGTNSCPFCT"/>
</dbReference>
<dbReference type="GO" id="GO:0006354">
    <property type="term" value="P:DNA-templated transcription elongation"/>
    <property type="evidence" value="ECO:0007669"/>
    <property type="project" value="UniProtKB-UniRule"/>
</dbReference>
<dbReference type="HAMAP" id="MF_00948">
    <property type="entry name" value="NusG"/>
    <property type="match status" value="1"/>
</dbReference>
<dbReference type="FunFam" id="2.30.30.30:FF:000002">
    <property type="entry name" value="Transcription termination/antitermination factor NusG"/>
    <property type="match status" value="1"/>
</dbReference>
<keyword evidence="2 5" id="KW-0889">Transcription antitermination</keyword>
<evidence type="ECO:0000256" key="5">
    <source>
        <dbReference type="HAMAP-Rule" id="MF_00948"/>
    </source>
</evidence>
<organism evidence="10 11">
    <name type="scientific">Demequina lutea</name>
    <dbReference type="NCBI Taxonomy" id="431489"/>
    <lineage>
        <taxon>Bacteria</taxon>
        <taxon>Bacillati</taxon>
        <taxon>Actinomycetota</taxon>
        <taxon>Actinomycetes</taxon>
        <taxon>Micrococcales</taxon>
        <taxon>Demequinaceae</taxon>
        <taxon>Demequina</taxon>
    </lineage>
</organism>
<gene>
    <name evidence="5" type="primary">nusG</name>
    <name evidence="10" type="ORF">BKA03_000729</name>
</gene>
<evidence type="ECO:0000313" key="10">
    <source>
        <dbReference type="EMBL" id="NYI40610.1"/>
    </source>
</evidence>
<dbReference type="FunFam" id="3.30.70.940:FF:000002">
    <property type="entry name" value="Transcription termination/antitermination protein NusG"/>
    <property type="match status" value="1"/>
</dbReference>
<proteinExistence type="inferred from homology"/>
<evidence type="ECO:0000259" key="9">
    <source>
        <dbReference type="SMART" id="SM00738"/>
    </source>
</evidence>
<evidence type="ECO:0000256" key="3">
    <source>
        <dbReference type="ARBA" id="ARBA00023015"/>
    </source>
</evidence>
<dbReference type="Gene3D" id="3.30.70.940">
    <property type="entry name" value="NusG, N-terminal domain"/>
    <property type="match status" value="1"/>
</dbReference>
<dbReference type="GO" id="GO:0032784">
    <property type="term" value="P:regulation of DNA-templated transcription elongation"/>
    <property type="evidence" value="ECO:0007669"/>
    <property type="project" value="InterPro"/>
</dbReference>
<name>A0A7Y9Z993_9MICO</name>
<evidence type="ECO:0000256" key="8">
    <source>
        <dbReference type="SAM" id="MobiDB-lite"/>
    </source>
</evidence>
<dbReference type="SUPFAM" id="SSF50104">
    <property type="entry name" value="Translation proteins SH3-like domain"/>
    <property type="match status" value="1"/>
</dbReference>
<comment type="caution">
    <text evidence="10">The sequence shown here is derived from an EMBL/GenBank/DDBJ whole genome shotgun (WGS) entry which is preliminary data.</text>
</comment>
<keyword evidence="11" id="KW-1185">Reference proteome</keyword>
<dbReference type="RefSeq" id="WP_083971350.1">
    <property type="nucleotide sequence ID" value="NZ_BBRC01000003.1"/>
</dbReference>
<dbReference type="GO" id="GO:0006353">
    <property type="term" value="P:DNA-templated transcription termination"/>
    <property type="evidence" value="ECO:0007669"/>
    <property type="project" value="UniProtKB-UniRule"/>
</dbReference>
<accession>A0A7Y9Z993</accession>
<evidence type="ECO:0000256" key="4">
    <source>
        <dbReference type="ARBA" id="ARBA00023163"/>
    </source>
</evidence>
<comment type="function">
    <text evidence="5 7">Participates in transcription elongation, termination and antitermination.</text>
</comment>
<feature type="region of interest" description="Disordered" evidence="8">
    <location>
        <begin position="1"/>
        <end position="37"/>
    </location>
</feature>
<evidence type="ECO:0000313" key="11">
    <source>
        <dbReference type="Proteomes" id="UP000547973"/>
    </source>
</evidence>
<feature type="compositionally biased region" description="Acidic residues" evidence="8">
    <location>
        <begin position="11"/>
        <end position="28"/>
    </location>
</feature>
<dbReference type="SMART" id="SM00738">
    <property type="entry name" value="NGN"/>
    <property type="match status" value="1"/>
</dbReference>
<dbReference type="SUPFAM" id="SSF82679">
    <property type="entry name" value="N-utilization substance G protein NusG, N-terminal domain"/>
    <property type="match status" value="1"/>
</dbReference>
<keyword evidence="1 5" id="KW-0806">Transcription termination</keyword>
<dbReference type="InterPro" id="IPR043425">
    <property type="entry name" value="NusG-like"/>
</dbReference>
<dbReference type="CDD" id="cd09891">
    <property type="entry name" value="NGN_Bact_1"/>
    <property type="match status" value="1"/>
</dbReference>
<dbReference type="NCBIfam" id="TIGR00922">
    <property type="entry name" value="nusG"/>
    <property type="match status" value="1"/>
</dbReference>
<dbReference type="AlphaFoldDB" id="A0A7Y9Z993"/>
<evidence type="ECO:0000256" key="2">
    <source>
        <dbReference type="ARBA" id="ARBA00022814"/>
    </source>
</evidence>
<dbReference type="CDD" id="cd06091">
    <property type="entry name" value="KOW_NusG"/>
    <property type="match status" value="1"/>
</dbReference>
<keyword evidence="4 5" id="KW-0804">Transcription</keyword>
<feature type="domain" description="NusG-like N-terminal" evidence="9">
    <location>
        <begin position="105"/>
        <end position="213"/>
    </location>
</feature>
<evidence type="ECO:0000256" key="1">
    <source>
        <dbReference type="ARBA" id="ARBA00022472"/>
    </source>
</evidence>
<dbReference type="InterPro" id="IPR036735">
    <property type="entry name" value="NGN_dom_sf"/>
</dbReference>
<dbReference type="Pfam" id="PF02357">
    <property type="entry name" value="NusG"/>
    <property type="match status" value="1"/>
</dbReference>
<dbReference type="PANTHER" id="PTHR30265:SF2">
    <property type="entry name" value="TRANSCRIPTION TERMINATION_ANTITERMINATION PROTEIN NUSG"/>
    <property type="match status" value="1"/>
</dbReference>
<dbReference type="Proteomes" id="UP000547973">
    <property type="component" value="Unassembled WGS sequence"/>
</dbReference>
<dbReference type="InterPro" id="IPR047050">
    <property type="entry name" value="NGN"/>
</dbReference>
<sequence>MTNEDQNVVDSIDDDLEQAAPVEDEAVPVDEAGFGDAPVDAVVESDDDTVPSDPAEAADEALETDTVLANEVETDITVADVVEEGTDEGLIDPMVEFRAQLLMQDGDWYVIHSYSGHEKRVKQAIEHRVVSLNMEDFIYQVEVTMEDVVEYKNGQKKTVTRVRMPGYVLVRMELTDESWGAVRNTPGVTGFVGHAHQPVPLTPEEVYSMLAPAPPAGAAGDDKTTVNGVPIEIDFHVGEAITVIDGPFATLPGSISEINVEGQKLHVLVSIFGRETPVELSFSQVQKLT</sequence>
<reference evidence="10 11" key="1">
    <citation type="submission" date="2020-07" db="EMBL/GenBank/DDBJ databases">
        <title>Sequencing the genomes of 1000 actinobacteria strains.</title>
        <authorList>
            <person name="Klenk H.-P."/>
        </authorList>
    </citation>
    <scope>NUCLEOTIDE SEQUENCE [LARGE SCALE GENOMIC DNA]</scope>
    <source>
        <strain evidence="10 11">DSM 19970</strain>
    </source>
</reference>
<comment type="similarity">
    <text evidence="5 7">Belongs to the NusG family.</text>
</comment>
<dbReference type="InterPro" id="IPR015869">
    <property type="entry name" value="Transcrpt_antiterm_NusG_bac_CS"/>
</dbReference>
<dbReference type="InterPro" id="IPR006645">
    <property type="entry name" value="NGN-like_dom"/>
</dbReference>
<dbReference type="GO" id="GO:0005829">
    <property type="term" value="C:cytosol"/>
    <property type="evidence" value="ECO:0007669"/>
    <property type="project" value="TreeGrafter"/>
</dbReference>
<protein>
    <recommendedName>
        <fullName evidence="5 6">Transcription termination/antitermination protein NusG</fullName>
    </recommendedName>
</protein>
<dbReference type="PROSITE" id="PS01014">
    <property type="entry name" value="NUSG"/>
    <property type="match status" value="1"/>
</dbReference>
<dbReference type="GO" id="GO:0031564">
    <property type="term" value="P:transcription antitermination"/>
    <property type="evidence" value="ECO:0007669"/>
    <property type="project" value="UniProtKB-UniRule"/>
</dbReference>
<dbReference type="InterPro" id="IPR001062">
    <property type="entry name" value="Transcrpt_antiterm_NusG"/>
</dbReference>
<keyword evidence="3 5" id="KW-0805">Transcription regulation</keyword>
<dbReference type="PANTHER" id="PTHR30265">
    <property type="entry name" value="RHO-INTERACTING TRANSCRIPTION TERMINATION FACTOR NUSG"/>
    <property type="match status" value="1"/>
</dbReference>
<dbReference type="InterPro" id="IPR014722">
    <property type="entry name" value="Rib_uL2_dom2"/>
</dbReference>
<evidence type="ECO:0000256" key="7">
    <source>
        <dbReference type="RuleBase" id="RU000538"/>
    </source>
</evidence>
<evidence type="ECO:0000256" key="6">
    <source>
        <dbReference type="NCBIfam" id="TIGR00922"/>
    </source>
</evidence>
<dbReference type="EMBL" id="JACBZO010000001">
    <property type="protein sequence ID" value="NYI40610.1"/>
    <property type="molecule type" value="Genomic_DNA"/>
</dbReference>
<dbReference type="Gene3D" id="2.30.30.30">
    <property type="match status" value="1"/>
</dbReference>
<dbReference type="OrthoDB" id="9809075at2"/>